<organism evidence="1">
    <name type="scientific">hydrothermal vent metagenome</name>
    <dbReference type="NCBI Taxonomy" id="652676"/>
    <lineage>
        <taxon>unclassified sequences</taxon>
        <taxon>metagenomes</taxon>
        <taxon>ecological metagenomes</taxon>
    </lineage>
</organism>
<name>A0A3B0RRV3_9ZZZZ</name>
<gene>
    <name evidence="1" type="ORF">MNBD_ALPHA02-974</name>
</gene>
<dbReference type="AlphaFoldDB" id="A0A3B0RRV3"/>
<sequence length="42" mass="4753">MALFGGLVLFMGVFCLKICYNVSIVAYLDVFFKALFQMINPD</sequence>
<dbReference type="EMBL" id="UOED01000064">
    <property type="protein sequence ID" value="VAV91068.1"/>
    <property type="molecule type" value="Genomic_DNA"/>
</dbReference>
<protein>
    <submittedName>
        <fullName evidence="1">Uncharacterized protein</fullName>
    </submittedName>
</protein>
<reference evidence="1" key="1">
    <citation type="submission" date="2018-06" db="EMBL/GenBank/DDBJ databases">
        <authorList>
            <person name="Zhirakovskaya E."/>
        </authorList>
    </citation>
    <scope>NUCLEOTIDE SEQUENCE</scope>
</reference>
<accession>A0A3B0RRV3</accession>
<evidence type="ECO:0000313" key="1">
    <source>
        <dbReference type="EMBL" id="VAV91068.1"/>
    </source>
</evidence>
<proteinExistence type="predicted"/>